<feature type="compositionally biased region" description="Basic residues" evidence="2">
    <location>
        <begin position="250"/>
        <end position="261"/>
    </location>
</feature>
<dbReference type="Gene3D" id="3.20.20.30">
    <property type="entry name" value="Luciferase-like domain"/>
    <property type="match status" value="1"/>
</dbReference>
<dbReference type="PANTHER" id="PTHR43244:SF1">
    <property type="entry name" value="5,10-METHYLENETETRAHYDROMETHANOPTERIN REDUCTASE"/>
    <property type="match status" value="1"/>
</dbReference>
<evidence type="ECO:0000313" key="4">
    <source>
        <dbReference type="EMBL" id="MFC4015939.1"/>
    </source>
</evidence>
<gene>
    <name evidence="4" type="ORF">ACFOY2_52620</name>
</gene>
<dbReference type="SUPFAM" id="SSF51679">
    <property type="entry name" value="Bacterial luciferase-like"/>
    <property type="match status" value="1"/>
</dbReference>
<protein>
    <submittedName>
        <fullName evidence="4">LLM class flavin-dependent oxidoreductase</fullName>
    </submittedName>
</protein>
<evidence type="ECO:0000256" key="2">
    <source>
        <dbReference type="SAM" id="MobiDB-lite"/>
    </source>
</evidence>
<dbReference type="RefSeq" id="WP_379535744.1">
    <property type="nucleotide sequence ID" value="NZ_JBHSBI010000052.1"/>
</dbReference>
<accession>A0ABV8GSD3</accession>
<dbReference type="InterPro" id="IPR050564">
    <property type="entry name" value="F420-G6PD/mer"/>
</dbReference>
<evidence type="ECO:0000256" key="1">
    <source>
        <dbReference type="ARBA" id="ARBA00023002"/>
    </source>
</evidence>
<organism evidence="4 5">
    <name type="scientific">Nonomuraea purpurea</name>
    <dbReference type="NCBI Taxonomy" id="1849276"/>
    <lineage>
        <taxon>Bacteria</taxon>
        <taxon>Bacillati</taxon>
        <taxon>Actinomycetota</taxon>
        <taxon>Actinomycetes</taxon>
        <taxon>Streptosporangiales</taxon>
        <taxon>Streptosporangiaceae</taxon>
        <taxon>Nonomuraea</taxon>
    </lineage>
</organism>
<feature type="domain" description="Luciferase-like" evidence="3">
    <location>
        <begin position="14"/>
        <end position="171"/>
    </location>
</feature>
<keyword evidence="1" id="KW-0560">Oxidoreductase</keyword>
<comment type="caution">
    <text evidence="4">The sequence shown here is derived from an EMBL/GenBank/DDBJ whole genome shotgun (WGS) entry which is preliminary data.</text>
</comment>
<keyword evidence="5" id="KW-1185">Reference proteome</keyword>
<dbReference type="InterPro" id="IPR011251">
    <property type="entry name" value="Luciferase-like_dom"/>
</dbReference>
<evidence type="ECO:0000259" key="3">
    <source>
        <dbReference type="Pfam" id="PF00296"/>
    </source>
</evidence>
<name>A0ABV8GSD3_9ACTN</name>
<dbReference type="PANTHER" id="PTHR43244">
    <property type="match status" value="1"/>
</dbReference>
<dbReference type="Pfam" id="PF00296">
    <property type="entry name" value="Bac_luciferase"/>
    <property type="match status" value="1"/>
</dbReference>
<dbReference type="Proteomes" id="UP001595851">
    <property type="component" value="Unassembled WGS sequence"/>
</dbReference>
<reference evidence="5" key="1">
    <citation type="journal article" date="2019" name="Int. J. Syst. Evol. Microbiol.">
        <title>The Global Catalogue of Microorganisms (GCM) 10K type strain sequencing project: providing services to taxonomists for standard genome sequencing and annotation.</title>
        <authorList>
            <consortium name="The Broad Institute Genomics Platform"/>
            <consortium name="The Broad Institute Genome Sequencing Center for Infectious Disease"/>
            <person name="Wu L."/>
            <person name="Ma J."/>
        </authorList>
    </citation>
    <scope>NUCLEOTIDE SEQUENCE [LARGE SCALE GENOMIC DNA]</scope>
    <source>
        <strain evidence="5">TBRC 1276</strain>
    </source>
</reference>
<dbReference type="EMBL" id="JBHSBI010000052">
    <property type="protein sequence ID" value="MFC4015939.1"/>
    <property type="molecule type" value="Genomic_DNA"/>
</dbReference>
<sequence length="308" mass="32680">MSFMNGSGTDGLIQAALYCGLHPRLPVHVGVYQLPLRHPVLVARQVASLSALAPGRLVLGVGVGGEDRHEATVCGVGPATRGRRMDESLELLHRLLAGETVTAHGAFFSLDRAVIRPARECPLGRERAVTGTACDVSITYGKVSVIELASDNQAGREITSWIHRYNEAAGRAVTGRGDLPVGGSVKRQASCSTVRAASRHELLRKQHGSPCLFRGEEHVKGCPSPSSPATRRVAPRRTSRTFCGPTSKRGAARQPRRRGRRPGVGDLGGRPDTVSPRGRKPAPGGEPPVRGPLDSSVNVGSCLDRNDA</sequence>
<proteinExistence type="predicted"/>
<feature type="region of interest" description="Disordered" evidence="2">
    <location>
        <begin position="215"/>
        <end position="308"/>
    </location>
</feature>
<dbReference type="InterPro" id="IPR036661">
    <property type="entry name" value="Luciferase-like_sf"/>
</dbReference>
<evidence type="ECO:0000313" key="5">
    <source>
        <dbReference type="Proteomes" id="UP001595851"/>
    </source>
</evidence>